<evidence type="ECO:0000259" key="2">
    <source>
        <dbReference type="SMART" id="SM01037"/>
    </source>
</evidence>
<dbReference type="InterPro" id="IPR052006">
    <property type="entry name" value="MLP-like"/>
</dbReference>
<protein>
    <recommendedName>
        <fullName evidence="2">Bet v I/Major latex protein domain-containing protein</fullName>
    </recommendedName>
</protein>
<comment type="similarity">
    <text evidence="1">Belongs to the MLP family.</text>
</comment>
<dbReference type="AlphaFoldDB" id="A0AAE1IPH9"/>
<accession>A0AAE1IPH9</accession>
<keyword evidence="4" id="KW-1185">Reference proteome</keyword>
<dbReference type="SMART" id="SM01037">
    <property type="entry name" value="Bet_v_1"/>
    <property type="match status" value="1"/>
</dbReference>
<dbReference type="InterPro" id="IPR000916">
    <property type="entry name" value="Bet_v_I/MLP"/>
</dbReference>
<dbReference type="Gene3D" id="3.30.530.20">
    <property type="match status" value="1"/>
</dbReference>
<dbReference type="PANTHER" id="PTHR31338">
    <property type="entry name" value="POLYKETIDE CYCLASE/DEHYDRASE AND LIPID TRANSPORT SUPERFAMILY PROTEIN"/>
    <property type="match status" value="1"/>
</dbReference>
<reference evidence="3" key="1">
    <citation type="submission" date="2023-10" db="EMBL/GenBank/DDBJ databases">
        <title>Chromosome-level genome of the transformable northern wattle, Acacia crassicarpa.</title>
        <authorList>
            <person name="Massaro I."/>
            <person name="Sinha N.R."/>
            <person name="Poethig S."/>
            <person name="Leichty A.R."/>
        </authorList>
    </citation>
    <scope>NUCLEOTIDE SEQUENCE</scope>
    <source>
        <strain evidence="3">Acra3RX</strain>
        <tissue evidence="3">Leaf</tissue>
    </source>
</reference>
<name>A0AAE1IPH9_9FABA</name>
<sequence>MALTGNLEVEIEIQSPAIEFFNFFTKQLHNLPNATGSVHFGEIHDGPDWHSIGSVKHWSYTVDGKVVTCKEKFEANKSMNVDFSGGDIKDKYKSFKFIMKATDKELKEVVLLQSGASLLRRSMEESQTQKATWTL</sequence>
<gene>
    <name evidence="3" type="ORF">QN277_009542</name>
</gene>
<evidence type="ECO:0000313" key="4">
    <source>
        <dbReference type="Proteomes" id="UP001293593"/>
    </source>
</evidence>
<dbReference type="EMBL" id="JAWXYG010000014">
    <property type="protein sequence ID" value="KAK4254116.1"/>
    <property type="molecule type" value="Genomic_DNA"/>
</dbReference>
<evidence type="ECO:0000256" key="1">
    <source>
        <dbReference type="ARBA" id="ARBA00038242"/>
    </source>
</evidence>
<dbReference type="Proteomes" id="UP001293593">
    <property type="component" value="Unassembled WGS sequence"/>
</dbReference>
<organism evidence="3 4">
    <name type="scientific">Acacia crassicarpa</name>
    <name type="common">northern wattle</name>
    <dbReference type="NCBI Taxonomy" id="499986"/>
    <lineage>
        <taxon>Eukaryota</taxon>
        <taxon>Viridiplantae</taxon>
        <taxon>Streptophyta</taxon>
        <taxon>Embryophyta</taxon>
        <taxon>Tracheophyta</taxon>
        <taxon>Spermatophyta</taxon>
        <taxon>Magnoliopsida</taxon>
        <taxon>eudicotyledons</taxon>
        <taxon>Gunneridae</taxon>
        <taxon>Pentapetalae</taxon>
        <taxon>rosids</taxon>
        <taxon>fabids</taxon>
        <taxon>Fabales</taxon>
        <taxon>Fabaceae</taxon>
        <taxon>Caesalpinioideae</taxon>
        <taxon>mimosoid clade</taxon>
        <taxon>Acacieae</taxon>
        <taxon>Acacia</taxon>
    </lineage>
</organism>
<feature type="domain" description="Bet v I/Major latex protein" evidence="2">
    <location>
        <begin position="2"/>
        <end position="130"/>
    </location>
</feature>
<dbReference type="GO" id="GO:0006952">
    <property type="term" value="P:defense response"/>
    <property type="evidence" value="ECO:0007669"/>
    <property type="project" value="InterPro"/>
</dbReference>
<dbReference type="PANTHER" id="PTHR31338:SF16">
    <property type="entry name" value="POLYKETIDE CYCLASE_DEHYDRASE AND LIPID TRANSPORT SUPERFAMILY PROTEIN"/>
    <property type="match status" value="1"/>
</dbReference>
<dbReference type="SUPFAM" id="SSF55961">
    <property type="entry name" value="Bet v1-like"/>
    <property type="match status" value="1"/>
</dbReference>
<evidence type="ECO:0000313" key="3">
    <source>
        <dbReference type="EMBL" id="KAK4254116.1"/>
    </source>
</evidence>
<comment type="caution">
    <text evidence="3">The sequence shown here is derived from an EMBL/GenBank/DDBJ whole genome shotgun (WGS) entry which is preliminary data.</text>
</comment>
<dbReference type="InterPro" id="IPR023393">
    <property type="entry name" value="START-like_dom_sf"/>
</dbReference>
<dbReference type="Pfam" id="PF00407">
    <property type="entry name" value="Bet_v_1"/>
    <property type="match status" value="1"/>
</dbReference>
<proteinExistence type="inferred from homology"/>